<evidence type="ECO:0000256" key="4">
    <source>
        <dbReference type="ARBA" id="ARBA00022989"/>
    </source>
</evidence>
<feature type="region of interest" description="Disordered" evidence="6">
    <location>
        <begin position="1"/>
        <end position="29"/>
    </location>
</feature>
<reference evidence="8" key="1">
    <citation type="submission" date="2020-06" db="EMBL/GenBank/DDBJ databases">
        <title>WGS assembly of Ceratodon purpureus strain R40.</title>
        <authorList>
            <person name="Carey S.B."/>
            <person name="Jenkins J."/>
            <person name="Shu S."/>
            <person name="Lovell J.T."/>
            <person name="Sreedasyam A."/>
            <person name="Maumus F."/>
            <person name="Tiley G.P."/>
            <person name="Fernandez-Pozo N."/>
            <person name="Barry K."/>
            <person name="Chen C."/>
            <person name="Wang M."/>
            <person name="Lipzen A."/>
            <person name="Daum C."/>
            <person name="Saski C.A."/>
            <person name="Payton A.C."/>
            <person name="Mcbreen J.C."/>
            <person name="Conrad R.E."/>
            <person name="Kollar L.M."/>
            <person name="Olsson S."/>
            <person name="Huttunen S."/>
            <person name="Landis J.B."/>
            <person name="Wickett N.J."/>
            <person name="Johnson M.G."/>
            <person name="Rensing S.A."/>
            <person name="Grimwood J."/>
            <person name="Schmutz J."/>
            <person name="Mcdaniel S.F."/>
        </authorList>
    </citation>
    <scope>NUCLEOTIDE SEQUENCE</scope>
    <source>
        <strain evidence="8">R40</strain>
    </source>
</reference>
<gene>
    <name evidence="8" type="ORF">KC19_4G094000</name>
</gene>
<comment type="subcellular location">
    <subcellularLocation>
        <location evidence="1">Membrane</location>
        <topology evidence="1">Multi-pass membrane protein</topology>
    </subcellularLocation>
</comment>
<organism evidence="8 9">
    <name type="scientific">Ceratodon purpureus</name>
    <name type="common">Fire moss</name>
    <name type="synonym">Dicranum purpureum</name>
    <dbReference type="NCBI Taxonomy" id="3225"/>
    <lineage>
        <taxon>Eukaryota</taxon>
        <taxon>Viridiplantae</taxon>
        <taxon>Streptophyta</taxon>
        <taxon>Embryophyta</taxon>
        <taxon>Bryophyta</taxon>
        <taxon>Bryophytina</taxon>
        <taxon>Bryopsida</taxon>
        <taxon>Dicranidae</taxon>
        <taxon>Pseudoditrichales</taxon>
        <taxon>Ditrichaceae</taxon>
        <taxon>Ceratodon</taxon>
    </lineage>
</organism>
<evidence type="ECO:0000256" key="2">
    <source>
        <dbReference type="ARBA" id="ARBA00009012"/>
    </source>
</evidence>
<evidence type="ECO:0000256" key="5">
    <source>
        <dbReference type="ARBA" id="ARBA00023136"/>
    </source>
</evidence>
<dbReference type="Proteomes" id="UP000822688">
    <property type="component" value="Chromosome 4"/>
</dbReference>
<feature type="compositionally biased region" description="Low complexity" evidence="6">
    <location>
        <begin position="15"/>
        <end position="29"/>
    </location>
</feature>
<name>A0A8T0I8N4_CERPU</name>
<protein>
    <recommendedName>
        <fullName evidence="10">Protein VTE6, chloroplastic</fullName>
    </recommendedName>
</protein>
<dbReference type="EMBL" id="CM026424">
    <property type="protein sequence ID" value="KAG0579376.1"/>
    <property type="molecule type" value="Genomic_DNA"/>
</dbReference>
<feature type="transmembrane region" description="Helical" evidence="7">
    <location>
        <begin position="146"/>
        <end position="165"/>
    </location>
</feature>
<comment type="similarity">
    <text evidence="2">Belongs to the TMEM19 family.</text>
</comment>
<evidence type="ECO:0000256" key="6">
    <source>
        <dbReference type="SAM" id="MobiDB-lite"/>
    </source>
</evidence>
<evidence type="ECO:0000256" key="7">
    <source>
        <dbReference type="SAM" id="Phobius"/>
    </source>
</evidence>
<dbReference type="PANTHER" id="PTHR13353">
    <property type="entry name" value="TRANSMEMBRANE PROTEIN 19"/>
    <property type="match status" value="1"/>
</dbReference>
<evidence type="ECO:0000256" key="1">
    <source>
        <dbReference type="ARBA" id="ARBA00004141"/>
    </source>
</evidence>
<dbReference type="AlphaFoldDB" id="A0A8T0I8N4"/>
<comment type="caution">
    <text evidence="8">The sequence shown here is derived from an EMBL/GenBank/DDBJ whole genome shotgun (WGS) entry which is preliminary data.</text>
</comment>
<dbReference type="PANTHER" id="PTHR13353:SF5">
    <property type="entry name" value="TRANSMEMBRANE PROTEIN 19"/>
    <property type="match status" value="1"/>
</dbReference>
<accession>A0A8T0I8N4</accession>
<dbReference type="InterPro" id="IPR002794">
    <property type="entry name" value="DUF92_TMEM19"/>
</dbReference>
<keyword evidence="4 7" id="KW-1133">Transmembrane helix</keyword>
<evidence type="ECO:0000256" key="3">
    <source>
        <dbReference type="ARBA" id="ARBA00022692"/>
    </source>
</evidence>
<dbReference type="GO" id="GO:0009706">
    <property type="term" value="C:chloroplast inner membrane"/>
    <property type="evidence" value="ECO:0007669"/>
    <property type="project" value="TreeGrafter"/>
</dbReference>
<feature type="transmembrane region" description="Helical" evidence="7">
    <location>
        <begin position="115"/>
        <end position="140"/>
    </location>
</feature>
<evidence type="ECO:0000313" key="8">
    <source>
        <dbReference type="EMBL" id="KAG0579376.1"/>
    </source>
</evidence>
<proteinExistence type="inferred from homology"/>
<keyword evidence="5 7" id="KW-0472">Membrane</keyword>
<evidence type="ECO:0008006" key="10">
    <source>
        <dbReference type="Google" id="ProtNLM"/>
    </source>
</evidence>
<keyword evidence="9" id="KW-1185">Reference proteome</keyword>
<keyword evidence="3 7" id="KW-0812">Transmembrane</keyword>
<dbReference type="Pfam" id="PF01940">
    <property type="entry name" value="DUF92"/>
    <property type="match status" value="1"/>
</dbReference>
<evidence type="ECO:0000313" key="9">
    <source>
        <dbReference type="Proteomes" id="UP000822688"/>
    </source>
</evidence>
<sequence length="348" mass="36136">MTCMQISSLRPAPWSSRTVSSQSRPSRPSVQCRLSALENSASVRLTGEGVGLRGGRLNNRFQKEKLTHEKPLRAAGVANAGLQTPQSVAGIVESVKWAFTTSSPSWESAAIATSAIFLGGAPVLLAGLSLSGYTCAYLLALVTWRAFGWQGTFIVSVYFVLGTLATKLKIKQKEAAGIAEGRSGRRGPGSVFGSWTAGSVCAAATVAGVGGVEWEVLWRLGFLASFCTKLSDTISSEIGKAYGKTTYLVTSFSIVPRGTEGAVSLEGTLAGVVASIILAAVAYSINLTDQSGAITCVLAAQVANLCESYIGAGLQGRKGFEWITNDIANIANITIGASLAAAIRSLTG</sequence>